<gene>
    <name evidence="2" type="ordered locus">Spirs_3325</name>
</gene>
<dbReference type="AlphaFoldDB" id="E1RAQ3"/>
<dbReference type="InterPro" id="IPR033399">
    <property type="entry name" value="TP_0789-like"/>
</dbReference>
<dbReference type="eggNOG" id="COG2834">
    <property type="taxonomic scope" value="Bacteria"/>
</dbReference>
<reference evidence="2 3" key="1">
    <citation type="journal article" date="2010" name="Stand. Genomic Sci.">
        <title>Complete genome sequence of Spirochaeta smaragdinae type strain (SEBR 4228).</title>
        <authorList>
            <person name="Mavromatis K."/>
            <person name="Yasawong M."/>
            <person name="Chertkov O."/>
            <person name="Lapidus A."/>
            <person name="Lucas S."/>
            <person name="Nolan M."/>
            <person name="Del Rio T.G."/>
            <person name="Tice H."/>
            <person name="Cheng J.F."/>
            <person name="Pitluck S."/>
            <person name="Liolios K."/>
            <person name="Ivanova N."/>
            <person name="Tapia R."/>
            <person name="Han C."/>
            <person name="Bruce D."/>
            <person name="Goodwin L."/>
            <person name="Pati A."/>
            <person name="Chen A."/>
            <person name="Palaniappan K."/>
            <person name="Land M."/>
            <person name="Hauser L."/>
            <person name="Chang Y.J."/>
            <person name="Jeffries C.D."/>
            <person name="Detter J.C."/>
            <person name="Rohde M."/>
            <person name="Brambilla E."/>
            <person name="Spring S."/>
            <person name="Goker M."/>
            <person name="Sikorski J."/>
            <person name="Woyke T."/>
            <person name="Bristow J."/>
            <person name="Eisen J.A."/>
            <person name="Markowitz V."/>
            <person name="Hugenholtz P."/>
            <person name="Klenk H.P."/>
            <person name="Kyrpides N.C."/>
        </authorList>
    </citation>
    <scope>NUCLEOTIDE SEQUENCE [LARGE SCALE GENOMIC DNA]</scope>
    <source>
        <strain evidence="3">DSM 11293 / JCM 15392 / SEBR 4228</strain>
    </source>
</reference>
<dbReference type="Gene3D" id="2.50.20.10">
    <property type="entry name" value="Lipoprotein localisation LolA/LolB/LppX"/>
    <property type="match status" value="1"/>
</dbReference>
<dbReference type="HOGENOM" id="CLU_074356_1_0_12"/>
<name>E1RAQ3_SEDSS</name>
<evidence type="ECO:0000259" key="1">
    <source>
        <dbReference type="Pfam" id="PF17131"/>
    </source>
</evidence>
<dbReference type="STRING" id="573413.Spirs_3325"/>
<evidence type="ECO:0000313" key="3">
    <source>
        <dbReference type="Proteomes" id="UP000002318"/>
    </source>
</evidence>
<sequence>MHTRITEKSLNHVPCLLVFLALSTLPVLSIGAESLSGRDIMQMVDDRDDGDTSRNEMVMTLTSRRGNVRTREVLSYSKDYGEDEKTVMVFLTPSDVKGVGYLTWSYEESGKDDDTWLFMPALRKVRRISGSSRNDYFMGTDFTYDDMGDREVDEDEHKLIGEETVDGKRCWVVESTPKDPNYMYSKKISKIRQDISMVVQVDYFDRQGKLLKKLVVSQIEQINGIWTAGRMEMENLQDQHTTLMETRGVSYNQEVSDALFRVSTLEQGRIR</sequence>
<dbReference type="KEGG" id="ssm:Spirs_3325"/>
<protein>
    <recommendedName>
        <fullName evidence="1">Uncharacterized protein TP-0789 domain-containing protein</fullName>
    </recommendedName>
</protein>
<proteinExistence type="predicted"/>
<dbReference type="RefSeq" id="WP_013255880.1">
    <property type="nucleotide sequence ID" value="NC_014364.1"/>
</dbReference>
<dbReference type="CDD" id="cd16329">
    <property type="entry name" value="LolA_like"/>
    <property type="match status" value="1"/>
</dbReference>
<feature type="domain" description="Uncharacterized protein TP-0789" evidence="1">
    <location>
        <begin position="83"/>
        <end position="267"/>
    </location>
</feature>
<dbReference type="OrthoDB" id="9803781at2"/>
<evidence type="ECO:0000313" key="2">
    <source>
        <dbReference type="EMBL" id="ADK82421.1"/>
    </source>
</evidence>
<keyword evidence="3" id="KW-1185">Reference proteome</keyword>
<dbReference type="Proteomes" id="UP000002318">
    <property type="component" value="Chromosome"/>
</dbReference>
<accession>E1RAQ3</accession>
<organism evidence="2 3">
    <name type="scientific">Sediminispirochaeta smaragdinae (strain DSM 11293 / JCM 15392 / SEBR 4228)</name>
    <name type="common">Spirochaeta smaragdinae</name>
    <dbReference type="NCBI Taxonomy" id="573413"/>
    <lineage>
        <taxon>Bacteria</taxon>
        <taxon>Pseudomonadati</taxon>
        <taxon>Spirochaetota</taxon>
        <taxon>Spirochaetia</taxon>
        <taxon>Spirochaetales</taxon>
        <taxon>Spirochaetaceae</taxon>
        <taxon>Sediminispirochaeta</taxon>
    </lineage>
</organism>
<dbReference type="EMBL" id="CP002116">
    <property type="protein sequence ID" value="ADK82421.1"/>
    <property type="molecule type" value="Genomic_DNA"/>
</dbReference>
<dbReference type="Pfam" id="PF17131">
    <property type="entry name" value="LolA_like"/>
    <property type="match status" value="1"/>
</dbReference>